<gene>
    <name evidence="1" type="ORF">B2A_08160</name>
</gene>
<proteinExistence type="predicted"/>
<sequence>MHSAGYADADIEWSENCGPPTSPEAFARETIFVICNSGMKNTVARGIFNRVCGALARGESARAVFNHPGKARAIDDIWGRREEYFTGFLAAADALEYCASIPWIGGITKYHLAKNFGAQVAKPDVHLQRLAALEDSTPQALCERLAQERGFKVATVDVLLWRACAVGIIDSRTGAIHVPQQRAAAN</sequence>
<reference evidence="1" key="1">
    <citation type="submission" date="2013-08" db="EMBL/GenBank/DDBJ databases">
        <authorList>
            <person name="Mendez C."/>
            <person name="Richter M."/>
            <person name="Ferrer M."/>
            <person name="Sanchez J."/>
        </authorList>
    </citation>
    <scope>NUCLEOTIDE SEQUENCE</scope>
</reference>
<organism evidence="1">
    <name type="scientific">mine drainage metagenome</name>
    <dbReference type="NCBI Taxonomy" id="410659"/>
    <lineage>
        <taxon>unclassified sequences</taxon>
        <taxon>metagenomes</taxon>
        <taxon>ecological metagenomes</taxon>
    </lineage>
</organism>
<name>T1B566_9ZZZZ</name>
<comment type="caution">
    <text evidence="1">The sequence shown here is derived from an EMBL/GenBank/DDBJ whole genome shotgun (WGS) entry which is preliminary data.</text>
</comment>
<accession>T1B566</accession>
<protein>
    <submittedName>
        <fullName evidence="1">Uncharacterized protein</fullName>
    </submittedName>
</protein>
<dbReference type="EMBL" id="AUZZ01005864">
    <property type="protein sequence ID" value="EQD48044.1"/>
    <property type="molecule type" value="Genomic_DNA"/>
</dbReference>
<dbReference type="AlphaFoldDB" id="T1B566"/>
<reference evidence="1" key="2">
    <citation type="journal article" date="2014" name="ISME J.">
        <title>Microbial stratification in low pH oxic and suboxic macroscopic growths along an acid mine drainage.</title>
        <authorList>
            <person name="Mendez-Garcia C."/>
            <person name="Mesa V."/>
            <person name="Sprenger R.R."/>
            <person name="Richter M."/>
            <person name="Diez M.S."/>
            <person name="Solano J."/>
            <person name="Bargiela R."/>
            <person name="Golyshina O.V."/>
            <person name="Manteca A."/>
            <person name="Ramos J.L."/>
            <person name="Gallego J.R."/>
            <person name="Llorente I."/>
            <person name="Martins Dos Santos V.A."/>
            <person name="Jensen O.N."/>
            <person name="Pelaez A.I."/>
            <person name="Sanchez J."/>
            <person name="Ferrer M."/>
        </authorList>
    </citation>
    <scope>NUCLEOTIDE SEQUENCE</scope>
</reference>
<evidence type="ECO:0000313" key="1">
    <source>
        <dbReference type="EMBL" id="EQD48044.1"/>
    </source>
</evidence>